<feature type="compositionally biased region" description="Basic residues" evidence="1">
    <location>
        <begin position="210"/>
        <end position="223"/>
    </location>
</feature>
<reference evidence="2" key="1">
    <citation type="submission" date="2020-05" db="EMBL/GenBank/DDBJ databases">
        <title>WGS assembly of Panicum virgatum.</title>
        <authorList>
            <person name="Lovell J.T."/>
            <person name="Jenkins J."/>
            <person name="Shu S."/>
            <person name="Juenger T.E."/>
            <person name="Schmutz J."/>
        </authorList>
    </citation>
    <scope>NUCLEOTIDE SEQUENCE</scope>
    <source>
        <strain evidence="2">AP13</strain>
    </source>
</reference>
<feature type="region of interest" description="Disordered" evidence="1">
    <location>
        <begin position="210"/>
        <end position="235"/>
    </location>
</feature>
<organism evidence="2 3">
    <name type="scientific">Panicum virgatum</name>
    <name type="common">Blackwell switchgrass</name>
    <dbReference type="NCBI Taxonomy" id="38727"/>
    <lineage>
        <taxon>Eukaryota</taxon>
        <taxon>Viridiplantae</taxon>
        <taxon>Streptophyta</taxon>
        <taxon>Embryophyta</taxon>
        <taxon>Tracheophyta</taxon>
        <taxon>Spermatophyta</taxon>
        <taxon>Magnoliopsida</taxon>
        <taxon>Liliopsida</taxon>
        <taxon>Poales</taxon>
        <taxon>Poaceae</taxon>
        <taxon>PACMAD clade</taxon>
        <taxon>Panicoideae</taxon>
        <taxon>Panicodae</taxon>
        <taxon>Paniceae</taxon>
        <taxon>Panicinae</taxon>
        <taxon>Panicum</taxon>
        <taxon>Panicum sect. Hiantes</taxon>
    </lineage>
</organism>
<name>A0A8T0TEY4_PANVG</name>
<gene>
    <name evidence="2" type="ORF">PVAP13_4NG260611</name>
</gene>
<feature type="region of interest" description="Disordered" evidence="1">
    <location>
        <begin position="1"/>
        <end position="68"/>
    </location>
</feature>
<feature type="region of interest" description="Disordered" evidence="1">
    <location>
        <begin position="157"/>
        <end position="183"/>
    </location>
</feature>
<dbReference type="AlphaFoldDB" id="A0A8T0TEY4"/>
<sequence>MAMTAHRREAATAPQELGRPPVEQNFTGRSLAGNPTFGAPTPPPLPRDDGAGAGSSARRAKLHRPQSRRLDQVKALTFSFLSPLLFLSPPSLSLSDSPLSARAGIQARRACARCRAAPLPAPARCPAASRCRAADAPPHLNAHAVLAAPCPLMHTPRQAHGDAPPRRRGAQTARPCTCRRTPPRHHRHALAASLPRCCLAARPRRRALNAHAERHGHPRRRRPASPARAPSSLLTPSLRLLARAARVPARPHPIPHANAPPLRLERPAPPRPHSRPPSYGSRGGPRSALLHPHRAPNELHFTPKPLPGPPNSTRRLPVPRNTAAAVVNTAGRRPPRNSLLHPAPAQINPHCSFLMAP</sequence>
<evidence type="ECO:0000313" key="3">
    <source>
        <dbReference type="Proteomes" id="UP000823388"/>
    </source>
</evidence>
<feature type="compositionally biased region" description="Low complexity" evidence="1">
    <location>
        <begin position="224"/>
        <end position="235"/>
    </location>
</feature>
<comment type="caution">
    <text evidence="2">The sequence shown here is derived from an EMBL/GenBank/DDBJ whole genome shotgun (WGS) entry which is preliminary data.</text>
</comment>
<accession>A0A8T0TEY4</accession>
<proteinExistence type="predicted"/>
<feature type="region of interest" description="Disordered" evidence="1">
    <location>
        <begin position="247"/>
        <end position="317"/>
    </location>
</feature>
<feature type="compositionally biased region" description="Basic and acidic residues" evidence="1">
    <location>
        <begin position="1"/>
        <end position="10"/>
    </location>
</feature>
<evidence type="ECO:0000256" key="1">
    <source>
        <dbReference type="SAM" id="MobiDB-lite"/>
    </source>
</evidence>
<protein>
    <submittedName>
        <fullName evidence="2">Uncharacterized protein</fullName>
    </submittedName>
</protein>
<keyword evidence="3" id="KW-1185">Reference proteome</keyword>
<dbReference type="EMBL" id="CM029044">
    <property type="protein sequence ID" value="KAG2607594.1"/>
    <property type="molecule type" value="Genomic_DNA"/>
</dbReference>
<dbReference type="Proteomes" id="UP000823388">
    <property type="component" value="Chromosome 4N"/>
</dbReference>
<evidence type="ECO:0000313" key="2">
    <source>
        <dbReference type="EMBL" id="KAG2607594.1"/>
    </source>
</evidence>
<feature type="compositionally biased region" description="Low complexity" evidence="1">
    <location>
        <begin position="276"/>
        <end position="287"/>
    </location>
</feature>
<feature type="compositionally biased region" description="Basic residues" evidence="1">
    <location>
        <begin position="58"/>
        <end position="67"/>
    </location>
</feature>